<protein>
    <recommendedName>
        <fullName evidence="2">peptidylprolyl isomerase</fullName>
        <ecNumber evidence="2">5.2.1.8</ecNumber>
    </recommendedName>
</protein>
<comment type="caution">
    <text evidence="9">The sequence shown here is derived from an EMBL/GenBank/DDBJ whole genome shotgun (WGS) entry which is preliminary data.</text>
</comment>
<dbReference type="Pfam" id="PF13624">
    <property type="entry name" value="SurA_N_3"/>
    <property type="match status" value="1"/>
</dbReference>
<evidence type="ECO:0000256" key="1">
    <source>
        <dbReference type="ARBA" id="ARBA00000971"/>
    </source>
</evidence>
<dbReference type="EMBL" id="JAPDHZ010000003">
    <property type="protein sequence ID" value="MDG0791672.1"/>
    <property type="molecule type" value="Genomic_DNA"/>
</dbReference>
<dbReference type="InterPro" id="IPR023058">
    <property type="entry name" value="PPIase_PpiC_CS"/>
</dbReference>
<evidence type="ECO:0000259" key="8">
    <source>
        <dbReference type="PROSITE" id="PS50198"/>
    </source>
</evidence>
<name>A0A9X4KK19_9BACL</name>
<gene>
    <name evidence="9" type="ORF">OMP38_12915</name>
</gene>
<dbReference type="EC" id="5.2.1.8" evidence="2"/>
<dbReference type="InterPro" id="IPR046357">
    <property type="entry name" value="PPIase_dom_sf"/>
</dbReference>
<evidence type="ECO:0000313" key="9">
    <source>
        <dbReference type="EMBL" id="MDG0791672.1"/>
    </source>
</evidence>
<accession>A0A9X4KK19</accession>
<dbReference type="InterPro" id="IPR000297">
    <property type="entry name" value="PPIase_PpiC"/>
</dbReference>
<evidence type="ECO:0000256" key="2">
    <source>
        <dbReference type="ARBA" id="ARBA00013194"/>
    </source>
</evidence>
<keyword evidence="10" id="KW-1185">Reference proteome</keyword>
<reference evidence="9 10" key="1">
    <citation type="submission" date="2022-10" db="EMBL/GenBank/DDBJ databases">
        <title>Comparative genomic analysis of Cohnella hashimotonis sp. nov., isolated from the International Space Station.</title>
        <authorList>
            <person name="Simpson A."/>
            <person name="Venkateswaran K."/>
        </authorList>
    </citation>
    <scope>NUCLEOTIDE SEQUENCE [LARGE SCALE GENOMIC DNA]</scope>
    <source>
        <strain evidence="9 10">DSM 18997</strain>
    </source>
</reference>
<sequence>MMRKWLTAGGLAVLIAVASFAIYAVANEAKPKARAAPQADAGQSASIVATVGETNITKDELYEAMLRQVGAQTLQEMVIRRLADEQAAAKGLTVGVEELEAGMDNMRGSFASEADFQSYLSSVGLDEAGFASQIKMQLQIGKLFASELKVTDEQVAQFYALNEASFHHPAQVRLSHILVKTEDQAKELYGELAKGADFAKLAAEFSADVATREAGGDLGYLSAGQTAPELEQAAGQLKTGAYSKPVKSAYGYHLLKVTDRKPASTETADQAKDRIVELIRQQRLNELVPQWLAGFTASGEVTVRIPNPNPGAYTEGAAGMDGADAKATGTP</sequence>
<keyword evidence="3" id="KW-0732">Signal</keyword>
<dbReference type="Proteomes" id="UP001153387">
    <property type="component" value="Unassembled WGS sequence"/>
</dbReference>
<keyword evidence="4 6" id="KW-0697">Rotamase</keyword>
<keyword evidence="5 6" id="KW-0413">Isomerase</keyword>
<dbReference type="PROSITE" id="PS01096">
    <property type="entry name" value="PPIC_PPIASE_1"/>
    <property type="match status" value="1"/>
</dbReference>
<evidence type="ECO:0000256" key="3">
    <source>
        <dbReference type="ARBA" id="ARBA00022729"/>
    </source>
</evidence>
<dbReference type="Pfam" id="PF13145">
    <property type="entry name" value="Rotamase_2"/>
    <property type="match status" value="1"/>
</dbReference>
<dbReference type="InterPro" id="IPR027304">
    <property type="entry name" value="Trigger_fact/SurA_dom_sf"/>
</dbReference>
<dbReference type="SUPFAM" id="SSF109998">
    <property type="entry name" value="Triger factor/SurA peptide-binding domain-like"/>
    <property type="match status" value="1"/>
</dbReference>
<dbReference type="Gene3D" id="1.10.4030.10">
    <property type="entry name" value="Porin chaperone SurA, peptide-binding domain"/>
    <property type="match status" value="1"/>
</dbReference>
<feature type="region of interest" description="Disordered" evidence="7">
    <location>
        <begin position="312"/>
        <end position="331"/>
    </location>
</feature>
<dbReference type="PANTHER" id="PTHR47245">
    <property type="entry name" value="PEPTIDYLPROLYL ISOMERASE"/>
    <property type="match status" value="1"/>
</dbReference>
<feature type="domain" description="PpiC" evidence="8">
    <location>
        <begin position="169"/>
        <end position="259"/>
    </location>
</feature>
<evidence type="ECO:0000256" key="6">
    <source>
        <dbReference type="PROSITE-ProRule" id="PRU00278"/>
    </source>
</evidence>
<dbReference type="PROSITE" id="PS50198">
    <property type="entry name" value="PPIC_PPIASE_2"/>
    <property type="match status" value="1"/>
</dbReference>
<dbReference type="GO" id="GO:0003755">
    <property type="term" value="F:peptidyl-prolyl cis-trans isomerase activity"/>
    <property type="evidence" value="ECO:0007669"/>
    <property type="project" value="UniProtKB-KW"/>
</dbReference>
<evidence type="ECO:0000256" key="5">
    <source>
        <dbReference type="ARBA" id="ARBA00023235"/>
    </source>
</evidence>
<dbReference type="PANTHER" id="PTHR47245:SF1">
    <property type="entry name" value="FOLDASE PROTEIN PRSA"/>
    <property type="match status" value="1"/>
</dbReference>
<proteinExistence type="predicted"/>
<evidence type="ECO:0000256" key="7">
    <source>
        <dbReference type="SAM" id="MobiDB-lite"/>
    </source>
</evidence>
<comment type="catalytic activity">
    <reaction evidence="1">
        <text>[protein]-peptidylproline (omega=180) = [protein]-peptidylproline (omega=0)</text>
        <dbReference type="Rhea" id="RHEA:16237"/>
        <dbReference type="Rhea" id="RHEA-COMP:10747"/>
        <dbReference type="Rhea" id="RHEA-COMP:10748"/>
        <dbReference type="ChEBI" id="CHEBI:83833"/>
        <dbReference type="ChEBI" id="CHEBI:83834"/>
        <dbReference type="EC" id="5.2.1.8"/>
    </reaction>
</comment>
<feature type="compositionally biased region" description="Low complexity" evidence="7">
    <location>
        <begin position="316"/>
        <end position="331"/>
    </location>
</feature>
<organism evidence="9 10">
    <name type="scientific">Cohnella ginsengisoli</name>
    <dbReference type="NCBI Taxonomy" id="425004"/>
    <lineage>
        <taxon>Bacteria</taxon>
        <taxon>Bacillati</taxon>
        <taxon>Bacillota</taxon>
        <taxon>Bacilli</taxon>
        <taxon>Bacillales</taxon>
        <taxon>Paenibacillaceae</taxon>
        <taxon>Cohnella</taxon>
    </lineage>
</organism>
<dbReference type="InterPro" id="IPR050245">
    <property type="entry name" value="PrsA_foldase"/>
</dbReference>
<evidence type="ECO:0000313" key="10">
    <source>
        <dbReference type="Proteomes" id="UP001153387"/>
    </source>
</evidence>
<dbReference type="AlphaFoldDB" id="A0A9X4KK19"/>
<dbReference type="SUPFAM" id="SSF54534">
    <property type="entry name" value="FKBP-like"/>
    <property type="match status" value="1"/>
</dbReference>
<dbReference type="Gene3D" id="3.10.50.40">
    <property type="match status" value="1"/>
</dbReference>
<evidence type="ECO:0000256" key="4">
    <source>
        <dbReference type="ARBA" id="ARBA00023110"/>
    </source>
</evidence>